<dbReference type="SUPFAM" id="SSF89733">
    <property type="entry name" value="L-sulfolactate dehydrogenase-like"/>
    <property type="match status" value="1"/>
</dbReference>
<dbReference type="GO" id="GO:0016491">
    <property type="term" value="F:oxidoreductase activity"/>
    <property type="evidence" value="ECO:0007669"/>
    <property type="project" value="UniProtKB-KW"/>
</dbReference>
<proteinExistence type="predicted"/>
<dbReference type="Gene3D" id="3.30.1370.60">
    <property type="entry name" value="Hypothetical oxidoreductase yiak, domain 2"/>
    <property type="match status" value="1"/>
</dbReference>
<keyword evidence="1" id="KW-0560">Oxidoreductase</keyword>
<dbReference type="InterPro" id="IPR036111">
    <property type="entry name" value="Mal/L-sulfo/L-lacto_DH-like_sf"/>
</dbReference>
<dbReference type="Pfam" id="PF02615">
    <property type="entry name" value="Ldh_2"/>
    <property type="match status" value="1"/>
</dbReference>
<dbReference type="InterPro" id="IPR043144">
    <property type="entry name" value="Mal/L-sulf/L-lact_DH-like_ah"/>
</dbReference>
<dbReference type="InterPro" id="IPR043143">
    <property type="entry name" value="Mal/L-sulf/L-lact_DH-like_NADP"/>
</dbReference>
<protein>
    <submittedName>
        <fullName evidence="2">3-dehydro-L-gulonate 2-dehydrogenase</fullName>
    </submittedName>
</protein>
<evidence type="ECO:0000313" key="3">
    <source>
        <dbReference type="Proteomes" id="UP000236728"/>
    </source>
</evidence>
<dbReference type="PANTHER" id="PTHR11091:SF3">
    <property type="entry name" value="2,3-DIKETO-L-GULONATE REDUCTASE"/>
    <property type="match status" value="1"/>
</dbReference>
<dbReference type="Proteomes" id="UP000236728">
    <property type="component" value="Unassembled WGS sequence"/>
</dbReference>
<sequence length="342" mass="36144">MGVMIRVPFDELTRRIESVLLGLGLTPPRAVLGARLIAETDRDGVRTHGVARLPRLAEGIRLGYISPTAEPERVASLGAMERWAGHRGVGNLAAHAAMTRAIELAAEYGIGAVALGNTSHWMRGGAFGWLAAEQGFAAMCWSNTLPNLPPWGATTPALGNNPLILAVPHVDESGQQAPIVLDIAMSQFSYGSLSSYRQRGVPLPVPGGYDEHGELTTDAGAIEESKRALPIGFWKGSGLAFVLDTMGAMLSGGKATWQFGADPLQEVGQSQIFLAMKADEAGAREMIQGAIDKVHDATPVTEGKPARYPGEGTIAVRAESLREGCAIEDAAWEAFLKLEAGA</sequence>
<evidence type="ECO:0000313" key="2">
    <source>
        <dbReference type="EMBL" id="SEG21285.1"/>
    </source>
</evidence>
<dbReference type="EMBL" id="FNVA01000003">
    <property type="protein sequence ID" value="SEG21285.1"/>
    <property type="molecule type" value="Genomic_DNA"/>
</dbReference>
<dbReference type="AlphaFoldDB" id="A0A1H5YC19"/>
<dbReference type="PANTHER" id="PTHR11091">
    <property type="entry name" value="OXIDOREDUCTASE-RELATED"/>
    <property type="match status" value="1"/>
</dbReference>
<dbReference type="NCBIfam" id="NF009750">
    <property type="entry name" value="PRK13260.1"/>
    <property type="match status" value="1"/>
</dbReference>
<name>A0A1H5YC19_9BACT</name>
<evidence type="ECO:0000256" key="1">
    <source>
        <dbReference type="ARBA" id="ARBA00023002"/>
    </source>
</evidence>
<keyword evidence="3" id="KW-1185">Reference proteome</keyword>
<reference evidence="2 3" key="1">
    <citation type="submission" date="2016-10" db="EMBL/GenBank/DDBJ databases">
        <authorList>
            <person name="de Groot N.N."/>
        </authorList>
    </citation>
    <scope>NUCLEOTIDE SEQUENCE [LARGE SCALE GENOMIC DNA]</scope>
    <source>
        <strain evidence="2 3">DSM 22489</strain>
    </source>
</reference>
<accession>A0A1H5YC19</accession>
<dbReference type="Gene3D" id="1.10.1530.10">
    <property type="match status" value="1"/>
</dbReference>
<gene>
    <name evidence="2" type="ORF">SAMN05421819_2222</name>
</gene>
<dbReference type="InterPro" id="IPR003767">
    <property type="entry name" value="Malate/L-lactate_DH-like"/>
</dbReference>
<organism evidence="2 3">
    <name type="scientific">Bryocella elongata</name>
    <dbReference type="NCBI Taxonomy" id="863522"/>
    <lineage>
        <taxon>Bacteria</taxon>
        <taxon>Pseudomonadati</taxon>
        <taxon>Acidobacteriota</taxon>
        <taxon>Terriglobia</taxon>
        <taxon>Terriglobales</taxon>
        <taxon>Acidobacteriaceae</taxon>
        <taxon>Bryocella</taxon>
    </lineage>
</organism>